<evidence type="ECO:0000313" key="4">
    <source>
        <dbReference type="EMBL" id="KAJ1524369.1"/>
    </source>
</evidence>
<dbReference type="PROSITE" id="PS50954">
    <property type="entry name" value="LEM"/>
    <property type="match status" value="1"/>
</dbReference>
<dbReference type="EMBL" id="JAPTSV010000009">
    <property type="protein sequence ID" value="KAJ1524369.1"/>
    <property type="molecule type" value="Genomic_DNA"/>
</dbReference>
<dbReference type="CDD" id="cd12940">
    <property type="entry name" value="LEM_LAP2_LEMD1"/>
    <property type="match status" value="1"/>
</dbReference>
<keyword evidence="5" id="KW-1185">Reference proteome</keyword>
<reference evidence="4" key="1">
    <citation type="submission" date="2022-12" db="EMBL/GenBank/DDBJ databases">
        <title>Chromosome-level genome assembly of the bean flower thrips Megalurothrips usitatus.</title>
        <authorList>
            <person name="Ma L."/>
            <person name="Liu Q."/>
            <person name="Li H."/>
            <person name="Cai W."/>
        </authorList>
    </citation>
    <scope>NUCLEOTIDE SEQUENCE</scope>
    <source>
        <strain evidence="4">Cailab_2022a</strain>
    </source>
</reference>
<proteinExistence type="predicted"/>
<keyword evidence="2" id="KW-1133">Transmembrane helix</keyword>
<accession>A0AAV7XFC6</accession>
<evidence type="ECO:0000256" key="1">
    <source>
        <dbReference type="SAM" id="MobiDB-lite"/>
    </source>
</evidence>
<feature type="transmembrane region" description="Helical" evidence="2">
    <location>
        <begin position="165"/>
        <end position="183"/>
    </location>
</feature>
<evidence type="ECO:0000259" key="3">
    <source>
        <dbReference type="PROSITE" id="PS50954"/>
    </source>
</evidence>
<gene>
    <name evidence="4" type="ORF">ONE63_010870</name>
</gene>
<dbReference type="Proteomes" id="UP001075354">
    <property type="component" value="Chromosome 9"/>
</dbReference>
<sequence>MLAEQIKNYSDLELREQLTGLGMDVGPITGTTRSLYERKLVQLLTGTRSEFSEDSPKKSPPNSPPKPSPRPSPPAAKPAEHVVVVSLPVIPTYDAADGLHRREPTAHRPSSDSTINLIRARKPVLRTQVEEPVSHKSMPRQSSPFPAANARFRKAESGGSAMDHILKFVLFAVVMIVIVYFISNQDSENAIEHRS</sequence>
<dbReference type="SMART" id="SM00540">
    <property type="entry name" value="LEM"/>
    <property type="match status" value="1"/>
</dbReference>
<dbReference type="PANTHER" id="PTHR12019">
    <property type="entry name" value="LAMINA-ASSOCIATED POLYPEPTIDE THYMOPOIETIN"/>
    <property type="match status" value="1"/>
</dbReference>
<dbReference type="FunFam" id="1.10.720.40:FF:000001">
    <property type="entry name" value="LEM domain containing 2, isoform CRA_a"/>
    <property type="match status" value="1"/>
</dbReference>
<feature type="domain" description="LEM" evidence="3">
    <location>
        <begin position="3"/>
        <end position="47"/>
    </location>
</feature>
<dbReference type="Pfam" id="PF03020">
    <property type="entry name" value="LEM"/>
    <property type="match status" value="1"/>
</dbReference>
<evidence type="ECO:0000256" key="2">
    <source>
        <dbReference type="SAM" id="Phobius"/>
    </source>
</evidence>
<evidence type="ECO:0000313" key="5">
    <source>
        <dbReference type="Proteomes" id="UP001075354"/>
    </source>
</evidence>
<dbReference type="InterPro" id="IPR051656">
    <property type="entry name" value="LEM_domain"/>
</dbReference>
<name>A0AAV7XFC6_9NEOP</name>
<keyword evidence="2" id="KW-0472">Membrane</keyword>
<feature type="region of interest" description="Disordered" evidence="1">
    <location>
        <begin position="46"/>
        <end position="78"/>
    </location>
</feature>
<organism evidence="4 5">
    <name type="scientific">Megalurothrips usitatus</name>
    <name type="common">bean blossom thrips</name>
    <dbReference type="NCBI Taxonomy" id="439358"/>
    <lineage>
        <taxon>Eukaryota</taxon>
        <taxon>Metazoa</taxon>
        <taxon>Ecdysozoa</taxon>
        <taxon>Arthropoda</taxon>
        <taxon>Hexapoda</taxon>
        <taxon>Insecta</taxon>
        <taxon>Pterygota</taxon>
        <taxon>Neoptera</taxon>
        <taxon>Paraneoptera</taxon>
        <taxon>Thysanoptera</taxon>
        <taxon>Terebrantia</taxon>
        <taxon>Thripoidea</taxon>
        <taxon>Thripidae</taxon>
        <taxon>Megalurothrips</taxon>
    </lineage>
</organism>
<dbReference type="PANTHER" id="PTHR12019:SF9">
    <property type="entry name" value="THYMOPOIETIN"/>
    <property type="match status" value="1"/>
</dbReference>
<comment type="caution">
    <text evidence="4">The sequence shown here is derived from an EMBL/GenBank/DDBJ whole genome shotgun (WGS) entry which is preliminary data.</text>
</comment>
<dbReference type="AlphaFoldDB" id="A0AAV7XFC6"/>
<keyword evidence="2" id="KW-0812">Transmembrane</keyword>
<dbReference type="InterPro" id="IPR011015">
    <property type="entry name" value="LEM/LEM-like_dom_sf"/>
</dbReference>
<protein>
    <recommendedName>
        <fullName evidence="3">LEM domain-containing protein</fullName>
    </recommendedName>
</protein>
<dbReference type="InterPro" id="IPR003887">
    <property type="entry name" value="LEM_dom"/>
</dbReference>
<feature type="compositionally biased region" description="Pro residues" evidence="1">
    <location>
        <begin position="58"/>
        <end position="76"/>
    </location>
</feature>
<dbReference type="SUPFAM" id="SSF63451">
    <property type="entry name" value="LEM domain"/>
    <property type="match status" value="1"/>
</dbReference>
<dbReference type="Gene3D" id="1.10.720.40">
    <property type="match status" value="1"/>
</dbReference>